<dbReference type="OrthoDB" id="9806939at2"/>
<dbReference type="GO" id="GO:1990281">
    <property type="term" value="C:efflux pump complex"/>
    <property type="evidence" value="ECO:0007669"/>
    <property type="project" value="TreeGrafter"/>
</dbReference>
<sequence length="434" mass="46452">MKRPSKIAIVVIFALIVVGLFVWQGSKNGKTDDHASSSSKNNEVVVKPVSQKLINDRLSAIGTGRALATVAVTPWSSGVMDKIYVSAGMHVNVGDPVAKLDSDNEEIAVERAKVEVNDAELTMARTVKLRSSNTATEVQELSAKLALDKARLALRDAELAADRRTIRAPVSGIVGILPVDAGNYVTSDTTIARIDNRDHILIDVWVPERFAPLIKIGQQVKATSIARPGEEFVGRISAIDNMIDEQSRTLRIRAEVDNASGVLQSGMSFSVSLAFPGDPYPAVDPLAIQWNAEGAYVWRVKNGSMKNAPMKNGSMENGPMKDGIVEHVRVGIVQRNADSVLVTGALHQGDLVVTKGVQNLQDKSAVDVLQDEGVKEAGKNVSLANQDNRSAQSGGDSEPREKATEATSGEAQKAAGEPQELKGNEKQIPDGANR</sequence>
<name>A0A1U9MJA9_9HYPH</name>
<dbReference type="STRING" id="1686310.BBC0244_016890"/>
<gene>
    <name evidence="6" type="ORF">BBC0122_016990</name>
</gene>
<proteinExistence type="inferred from homology"/>
<keyword evidence="3" id="KW-0472">Membrane</keyword>
<dbReference type="InterPro" id="IPR058625">
    <property type="entry name" value="MdtA-like_BSH"/>
</dbReference>
<feature type="region of interest" description="Disordered" evidence="2">
    <location>
        <begin position="377"/>
        <end position="434"/>
    </location>
</feature>
<dbReference type="EMBL" id="CP015625">
    <property type="protein sequence ID" value="AQT47800.1"/>
    <property type="molecule type" value="Genomic_DNA"/>
</dbReference>
<evidence type="ECO:0000256" key="1">
    <source>
        <dbReference type="ARBA" id="ARBA00009477"/>
    </source>
</evidence>
<dbReference type="InterPro" id="IPR006143">
    <property type="entry name" value="RND_pump_MFP"/>
</dbReference>
<feature type="transmembrane region" description="Helical" evidence="3">
    <location>
        <begin position="7"/>
        <end position="26"/>
    </location>
</feature>
<feature type="domain" description="CusB-like beta-barrel" evidence="5">
    <location>
        <begin position="203"/>
        <end position="274"/>
    </location>
</feature>
<comment type="similarity">
    <text evidence="1">Belongs to the membrane fusion protein (MFP) (TC 8.A.1) family.</text>
</comment>
<dbReference type="PANTHER" id="PTHR30469">
    <property type="entry name" value="MULTIDRUG RESISTANCE PROTEIN MDTA"/>
    <property type="match status" value="1"/>
</dbReference>
<dbReference type="Gene3D" id="2.40.420.20">
    <property type="match status" value="1"/>
</dbReference>
<dbReference type="SUPFAM" id="SSF111369">
    <property type="entry name" value="HlyD-like secretion proteins"/>
    <property type="match status" value="1"/>
</dbReference>
<dbReference type="GO" id="GO:0015562">
    <property type="term" value="F:efflux transmembrane transporter activity"/>
    <property type="evidence" value="ECO:0007669"/>
    <property type="project" value="TreeGrafter"/>
</dbReference>
<dbReference type="AlphaFoldDB" id="A0A1U9MJA9"/>
<dbReference type="FunFam" id="2.40.30.170:FF:000010">
    <property type="entry name" value="Efflux RND transporter periplasmic adaptor subunit"/>
    <property type="match status" value="1"/>
</dbReference>
<reference evidence="6 7" key="1">
    <citation type="submission" date="2016-11" db="EMBL/GenBank/DDBJ databases">
        <title>Comparative genomics of Bartonella apis.</title>
        <authorList>
            <person name="Engel P."/>
        </authorList>
    </citation>
    <scope>NUCLEOTIDE SEQUENCE [LARGE SCALE GENOMIC DNA]</scope>
    <source>
        <strain evidence="6 7">BBC0122</strain>
    </source>
</reference>
<keyword evidence="3" id="KW-0812">Transmembrane</keyword>
<dbReference type="Gene3D" id="1.10.287.470">
    <property type="entry name" value="Helix hairpin bin"/>
    <property type="match status" value="1"/>
</dbReference>
<feature type="compositionally biased region" description="Polar residues" evidence="2">
    <location>
        <begin position="382"/>
        <end position="395"/>
    </location>
</feature>
<protein>
    <submittedName>
        <fullName evidence="6">RND family efflux transporter, MFP subunit</fullName>
    </submittedName>
</protein>
<dbReference type="RefSeq" id="WP_077993095.1">
    <property type="nucleotide sequence ID" value="NZ_CP015625.1"/>
</dbReference>
<accession>A0A1U9MJA9</accession>
<evidence type="ECO:0000313" key="6">
    <source>
        <dbReference type="EMBL" id="AQT47800.1"/>
    </source>
</evidence>
<dbReference type="NCBIfam" id="TIGR01730">
    <property type="entry name" value="RND_mfp"/>
    <property type="match status" value="1"/>
</dbReference>
<evidence type="ECO:0000256" key="3">
    <source>
        <dbReference type="SAM" id="Phobius"/>
    </source>
</evidence>
<dbReference type="Pfam" id="PF25917">
    <property type="entry name" value="BSH_RND"/>
    <property type="match status" value="1"/>
</dbReference>
<dbReference type="Proteomes" id="UP000189632">
    <property type="component" value="Chromosome"/>
</dbReference>
<evidence type="ECO:0000259" key="5">
    <source>
        <dbReference type="Pfam" id="PF25954"/>
    </source>
</evidence>
<dbReference type="Gene3D" id="2.40.30.170">
    <property type="match status" value="1"/>
</dbReference>
<feature type="compositionally biased region" description="Basic and acidic residues" evidence="2">
    <location>
        <begin position="419"/>
        <end position="434"/>
    </location>
</feature>
<dbReference type="InterPro" id="IPR058792">
    <property type="entry name" value="Beta-barrel_RND_2"/>
</dbReference>
<keyword evidence="7" id="KW-1185">Reference proteome</keyword>
<dbReference type="Gene3D" id="2.40.50.100">
    <property type="match status" value="1"/>
</dbReference>
<evidence type="ECO:0000259" key="4">
    <source>
        <dbReference type="Pfam" id="PF25917"/>
    </source>
</evidence>
<evidence type="ECO:0000256" key="2">
    <source>
        <dbReference type="SAM" id="MobiDB-lite"/>
    </source>
</evidence>
<organism evidence="6 7">
    <name type="scientific">Bartonella choladocola</name>
    <dbReference type="NCBI Taxonomy" id="2750995"/>
    <lineage>
        <taxon>Bacteria</taxon>
        <taxon>Pseudomonadati</taxon>
        <taxon>Pseudomonadota</taxon>
        <taxon>Alphaproteobacteria</taxon>
        <taxon>Hyphomicrobiales</taxon>
        <taxon>Bartonellaceae</taxon>
        <taxon>Bartonella</taxon>
    </lineage>
</organism>
<dbReference type="KEGG" id="bapi:BBC0122_016990"/>
<keyword evidence="3" id="KW-1133">Transmembrane helix</keyword>
<dbReference type="Pfam" id="PF25954">
    <property type="entry name" value="Beta-barrel_RND_2"/>
    <property type="match status" value="1"/>
</dbReference>
<evidence type="ECO:0000313" key="7">
    <source>
        <dbReference type="Proteomes" id="UP000189632"/>
    </source>
</evidence>
<feature type="domain" description="Multidrug resistance protein MdtA-like barrel-sandwich hybrid" evidence="4">
    <location>
        <begin position="69"/>
        <end position="190"/>
    </location>
</feature>
<dbReference type="PANTHER" id="PTHR30469:SF11">
    <property type="entry name" value="BLL4320 PROTEIN"/>
    <property type="match status" value="1"/>
</dbReference>